<protein>
    <recommendedName>
        <fullName evidence="3">Outer membrane protein beta-barrel domain-containing protein</fullName>
    </recommendedName>
</protein>
<evidence type="ECO:0000313" key="2">
    <source>
        <dbReference type="Proteomes" id="UP000176864"/>
    </source>
</evidence>
<dbReference type="AlphaFoldDB" id="A0A1F5NJE5"/>
<dbReference type="STRING" id="1817824.A2751_02140"/>
<dbReference type="EMBL" id="MFEK01000016">
    <property type="protein sequence ID" value="OGE77826.1"/>
    <property type="molecule type" value="Genomic_DNA"/>
</dbReference>
<gene>
    <name evidence="1" type="ORF">A2751_02140</name>
</gene>
<reference evidence="1 2" key="1">
    <citation type="journal article" date="2016" name="Nat. Commun.">
        <title>Thousands of microbial genomes shed light on interconnected biogeochemical processes in an aquifer system.</title>
        <authorList>
            <person name="Anantharaman K."/>
            <person name="Brown C.T."/>
            <person name="Hug L.A."/>
            <person name="Sharon I."/>
            <person name="Castelle C.J."/>
            <person name="Probst A.J."/>
            <person name="Thomas B.C."/>
            <person name="Singh A."/>
            <person name="Wilkins M.J."/>
            <person name="Karaoz U."/>
            <person name="Brodie E.L."/>
            <person name="Williams K.H."/>
            <person name="Hubbard S.S."/>
            <person name="Banfield J.F."/>
        </authorList>
    </citation>
    <scope>NUCLEOTIDE SEQUENCE [LARGE SCALE GENOMIC DNA]</scope>
</reference>
<sequence>MQRTWKNFFGLATAMIVVMIIASKCDAHGQGLAEIRGTNTKYRYIDAAYSFKNNIMLDGFYLGVPGENQIHAGAGYNIKPSEHFTITPAVYMTRSKEGETGIKAALLVNGSLGRWKTNAFLGKHKSLKSLPSYTFLDALELARSVKQFEIGVSTGFVHMERNWNPLVGPVVKFNDKSGAWSLSVRSGSETEIRLTRTFNF</sequence>
<accession>A0A1F5NJE5</accession>
<evidence type="ECO:0000313" key="1">
    <source>
        <dbReference type="EMBL" id="OGE77826.1"/>
    </source>
</evidence>
<proteinExistence type="predicted"/>
<name>A0A1F5NJE5_9BACT</name>
<comment type="caution">
    <text evidence="1">The sequence shown here is derived from an EMBL/GenBank/DDBJ whole genome shotgun (WGS) entry which is preliminary data.</text>
</comment>
<dbReference type="Proteomes" id="UP000176864">
    <property type="component" value="Unassembled WGS sequence"/>
</dbReference>
<evidence type="ECO:0008006" key="3">
    <source>
        <dbReference type="Google" id="ProtNLM"/>
    </source>
</evidence>
<organism evidence="1 2">
    <name type="scientific">Candidatus Doudnabacteria bacterium RIFCSPHIGHO2_01_FULL_46_14</name>
    <dbReference type="NCBI Taxonomy" id="1817824"/>
    <lineage>
        <taxon>Bacteria</taxon>
        <taxon>Candidatus Doudnaibacteriota</taxon>
    </lineage>
</organism>